<dbReference type="GO" id="GO:0005789">
    <property type="term" value="C:endoplasmic reticulum membrane"/>
    <property type="evidence" value="ECO:0007669"/>
    <property type="project" value="UniProtKB-SubCell"/>
</dbReference>
<name>S8DT35_FOMSC</name>
<keyword evidence="6" id="KW-0443">Lipid metabolism</keyword>
<evidence type="ECO:0000313" key="11">
    <source>
        <dbReference type="Proteomes" id="UP000015241"/>
    </source>
</evidence>
<dbReference type="GO" id="GO:0010945">
    <property type="term" value="F:coenzyme A diphosphatase activity"/>
    <property type="evidence" value="ECO:0007669"/>
    <property type="project" value="InterPro"/>
</dbReference>
<evidence type="ECO:0000256" key="6">
    <source>
        <dbReference type="ARBA" id="ARBA00023098"/>
    </source>
</evidence>
<evidence type="ECO:0000256" key="9">
    <source>
        <dbReference type="SAM" id="Phobius"/>
    </source>
</evidence>
<evidence type="ECO:0000256" key="1">
    <source>
        <dbReference type="ARBA" id="ARBA00004477"/>
    </source>
</evidence>
<dbReference type="STRING" id="743788.S8DT35"/>
<dbReference type="InterPro" id="IPR019388">
    <property type="entry name" value="FIT"/>
</dbReference>
<keyword evidence="11" id="KW-1185">Reference proteome</keyword>
<feature type="transmembrane region" description="Helical" evidence="9">
    <location>
        <begin position="221"/>
        <end position="239"/>
    </location>
</feature>
<evidence type="ECO:0000256" key="2">
    <source>
        <dbReference type="ARBA" id="ARBA00022692"/>
    </source>
</evidence>
<comment type="subcellular location">
    <subcellularLocation>
        <location evidence="1">Endoplasmic reticulum membrane</location>
        <topology evidence="1">Multi-pass membrane protein</topology>
    </subcellularLocation>
</comment>
<dbReference type="AlphaFoldDB" id="S8DT35"/>
<feature type="transmembrane region" description="Helical" evidence="9">
    <location>
        <begin position="7"/>
        <end position="25"/>
    </location>
</feature>
<dbReference type="eggNOG" id="KOG3750">
    <property type="taxonomic scope" value="Eukaryota"/>
</dbReference>
<dbReference type="GO" id="GO:0019915">
    <property type="term" value="P:lipid storage"/>
    <property type="evidence" value="ECO:0007669"/>
    <property type="project" value="InterPro"/>
</dbReference>
<organism evidence="10 11">
    <name type="scientific">Fomitopsis schrenkii</name>
    <name type="common">Brown rot fungus</name>
    <dbReference type="NCBI Taxonomy" id="2126942"/>
    <lineage>
        <taxon>Eukaryota</taxon>
        <taxon>Fungi</taxon>
        <taxon>Dikarya</taxon>
        <taxon>Basidiomycota</taxon>
        <taxon>Agaricomycotina</taxon>
        <taxon>Agaricomycetes</taxon>
        <taxon>Polyporales</taxon>
        <taxon>Fomitopsis</taxon>
    </lineage>
</organism>
<keyword evidence="3" id="KW-0378">Hydrolase</keyword>
<sequence>MPDPRIAALIIITAIVGLGTLSSVINSSYLDTSNPLLTALPHPLHATHYFANKKNVLNVLFIKRVWGWTSAAFLALLLTAPPATRTLRRLAQYAAATAVFLGFTSWFFGPAVLERLIVSTGGECVVNLPDGAVVGVPTDFCYTRSTISAGTHPALFPASIVLPGADWRAVPRLRRGHDVSGHIFLLTMSTLFLVDQLRASFVSSAPGVRRVDLKWPPHHKYAVAFTGLMISLALFASYTTSVYFHTPFEKITGYLLGVAGFAVTQIPALRLEEGPPPSTRHNLASPTRSTARRH</sequence>
<reference evidence="10 11" key="1">
    <citation type="journal article" date="2012" name="Science">
        <title>The Paleozoic origin of enzymatic lignin decomposition reconstructed from 31 fungal genomes.</title>
        <authorList>
            <person name="Floudas D."/>
            <person name="Binder M."/>
            <person name="Riley R."/>
            <person name="Barry K."/>
            <person name="Blanchette R.A."/>
            <person name="Henrissat B."/>
            <person name="Martinez A.T."/>
            <person name="Otillar R."/>
            <person name="Spatafora J.W."/>
            <person name="Yadav J.S."/>
            <person name="Aerts A."/>
            <person name="Benoit I."/>
            <person name="Boyd A."/>
            <person name="Carlson A."/>
            <person name="Copeland A."/>
            <person name="Coutinho P.M."/>
            <person name="de Vries R.P."/>
            <person name="Ferreira P."/>
            <person name="Findley K."/>
            <person name="Foster B."/>
            <person name="Gaskell J."/>
            <person name="Glotzer D."/>
            <person name="Gorecki P."/>
            <person name="Heitman J."/>
            <person name="Hesse C."/>
            <person name="Hori C."/>
            <person name="Igarashi K."/>
            <person name="Jurgens J.A."/>
            <person name="Kallen N."/>
            <person name="Kersten P."/>
            <person name="Kohler A."/>
            <person name="Kuees U."/>
            <person name="Kumar T.K.A."/>
            <person name="Kuo A."/>
            <person name="LaButti K."/>
            <person name="Larrondo L.F."/>
            <person name="Lindquist E."/>
            <person name="Ling A."/>
            <person name="Lombard V."/>
            <person name="Lucas S."/>
            <person name="Lundell T."/>
            <person name="Martin R."/>
            <person name="McLaughlin D.J."/>
            <person name="Morgenstern I."/>
            <person name="Morin E."/>
            <person name="Murat C."/>
            <person name="Nagy L.G."/>
            <person name="Nolan M."/>
            <person name="Ohm R.A."/>
            <person name="Patyshakuliyeva A."/>
            <person name="Rokas A."/>
            <person name="Ruiz-Duenas F.J."/>
            <person name="Sabat G."/>
            <person name="Salamov A."/>
            <person name="Samejima M."/>
            <person name="Schmutz J."/>
            <person name="Slot J.C."/>
            <person name="St John F."/>
            <person name="Stenlid J."/>
            <person name="Sun H."/>
            <person name="Sun S."/>
            <person name="Syed K."/>
            <person name="Tsang A."/>
            <person name="Wiebenga A."/>
            <person name="Young D."/>
            <person name="Pisabarro A."/>
            <person name="Eastwood D.C."/>
            <person name="Martin F."/>
            <person name="Cullen D."/>
            <person name="Grigoriev I.V."/>
            <person name="Hibbett D.S."/>
        </authorList>
    </citation>
    <scope>NUCLEOTIDE SEQUENCE</scope>
    <source>
        <strain evidence="11">FP-58527</strain>
    </source>
</reference>
<dbReference type="GO" id="GO:0008654">
    <property type="term" value="P:phospholipid biosynthetic process"/>
    <property type="evidence" value="ECO:0007669"/>
    <property type="project" value="TreeGrafter"/>
</dbReference>
<proteinExistence type="predicted"/>
<keyword evidence="7 9" id="KW-0472">Membrane</keyword>
<evidence type="ECO:0000256" key="3">
    <source>
        <dbReference type="ARBA" id="ARBA00022801"/>
    </source>
</evidence>
<dbReference type="GO" id="GO:0034389">
    <property type="term" value="P:lipid droplet organization"/>
    <property type="evidence" value="ECO:0007669"/>
    <property type="project" value="TreeGrafter"/>
</dbReference>
<evidence type="ECO:0000313" key="10">
    <source>
        <dbReference type="EMBL" id="EPS94403.1"/>
    </source>
</evidence>
<dbReference type="PANTHER" id="PTHR23129">
    <property type="entry name" value="ACYL-COENZYME A DIPHOSPHATASE FITM2"/>
    <property type="match status" value="1"/>
</dbReference>
<accession>S8DT35</accession>
<feature type="transmembrane region" description="Helical" evidence="9">
    <location>
        <begin position="65"/>
        <end position="83"/>
    </location>
</feature>
<dbReference type="OrthoDB" id="5579088at2759"/>
<dbReference type="EMBL" id="KE504234">
    <property type="protein sequence ID" value="EPS94403.1"/>
    <property type="molecule type" value="Genomic_DNA"/>
</dbReference>
<feature type="transmembrane region" description="Helical" evidence="9">
    <location>
        <begin position="90"/>
        <end position="109"/>
    </location>
</feature>
<feature type="region of interest" description="Disordered" evidence="8">
    <location>
        <begin position="272"/>
        <end position="294"/>
    </location>
</feature>
<dbReference type="Proteomes" id="UP000015241">
    <property type="component" value="Unassembled WGS sequence"/>
</dbReference>
<dbReference type="InParanoid" id="S8DT35"/>
<gene>
    <name evidence="10" type="ORF">FOMPIDRAFT_1134408</name>
</gene>
<protein>
    <submittedName>
        <fullName evidence="10">Uncharacterized protein</fullName>
    </submittedName>
</protein>
<evidence type="ECO:0000256" key="8">
    <source>
        <dbReference type="SAM" id="MobiDB-lite"/>
    </source>
</evidence>
<dbReference type="FunCoup" id="S8DT35">
    <property type="interactions" value="164"/>
</dbReference>
<dbReference type="Pfam" id="PF10261">
    <property type="entry name" value="FIT"/>
    <property type="match status" value="2"/>
</dbReference>
<dbReference type="HOGENOM" id="CLU_048143_1_0_1"/>
<dbReference type="PANTHER" id="PTHR23129:SF0">
    <property type="entry name" value="ACYL-COENZYME A DIPHOSPHATASE FITM2"/>
    <property type="match status" value="1"/>
</dbReference>
<evidence type="ECO:0000256" key="5">
    <source>
        <dbReference type="ARBA" id="ARBA00022989"/>
    </source>
</evidence>
<keyword evidence="2 9" id="KW-0812">Transmembrane</keyword>
<evidence type="ECO:0000256" key="4">
    <source>
        <dbReference type="ARBA" id="ARBA00022824"/>
    </source>
</evidence>
<keyword evidence="5 9" id="KW-1133">Transmembrane helix</keyword>
<keyword evidence="4" id="KW-0256">Endoplasmic reticulum</keyword>
<feature type="compositionally biased region" description="Polar residues" evidence="8">
    <location>
        <begin position="279"/>
        <end position="294"/>
    </location>
</feature>
<evidence type="ECO:0000256" key="7">
    <source>
        <dbReference type="ARBA" id="ARBA00023136"/>
    </source>
</evidence>